<name>A0ABD7CFS2_CLOBO</name>
<organism evidence="1 2">
    <name type="scientific">Clostridium botulinum</name>
    <dbReference type="NCBI Taxonomy" id="1491"/>
    <lineage>
        <taxon>Bacteria</taxon>
        <taxon>Bacillati</taxon>
        <taxon>Bacillota</taxon>
        <taxon>Clostridia</taxon>
        <taxon>Eubacteriales</taxon>
        <taxon>Clostridiaceae</taxon>
        <taxon>Clostridium</taxon>
    </lineage>
</organism>
<dbReference type="EMBL" id="CP069280">
    <property type="protein sequence ID" value="QRI51901.1"/>
    <property type="molecule type" value="Genomic_DNA"/>
</dbReference>
<sequence length="55" mass="6348">MKNQHGAKNLFRCILPGCHKYHGAHVQHKINEYIDDLGKNDFIEDSEDIKLNKGN</sequence>
<evidence type="ECO:0000313" key="1">
    <source>
        <dbReference type="EMBL" id="QRI51901.1"/>
    </source>
</evidence>
<proteinExistence type="predicted"/>
<dbReference type="RefSeq" id="WP_160279536.1">
    <property type="nucleotide sequence ID" value="NZ_CP069280.1"/>
</dbReference>
<protein>
    <recommendedName>
        <fullName evidence="3">HNH endonuclease</fullName>
    </recommendedName>
</protein>
<accession>A0ABD7CFS2</accession>
<dbReference type="AlphaFoldDB" id="A0ABD7CFS2"/>
<evidence type="ECO:0008006" key="3">
    <source>
        <dbReference type="Google" id="ProtNLM"/>
    </source>
</evidence>
<evidence type="ECO:0000313" key="2">
    <source>
        <dbReference type="Proteomes" id="UP000663464"/>
    </source>
</evidence>
<gene>
    <name evidence="1" type="ORF">JQS73_10530</name>
</gene>
<dbReference type="Proteomes" id="UP000663464">
    <property type="component" value="Chromosome"/>
</dbReference>
<reference evidence="1 2" key="1">
    <citation type="journal article" date="2014" name="J. Infect. Dis.">
        <title>Molecular characterization of a novel botulinum neurotoxin type H gene.</title>
        <authorList>
            <person name="Dover N."/>
            <person name="Barash J.R."/>
            <person name="Hill K.K."/>
            <person name="Xie G."/>
            <person name="Arnon S.S."/>
        </authorList>
    </citation>
    <scope>NUCLEOTIDE SEQUENCE [LARGE SCALE GENOMIC DNA]</scope>
    <source>
        <strain evidence="1 2">IBCA10-7060</strain>
    </source>
</reference>